<dbReference type="GO" id="GO:0036064">
    <property type="term" value="C:ciliary basal body"/>
    <property type="evidence" value="ECO:0007669"/>
    <property type="project" value="TreeGrafter"/>
</dbReference>
<dbReference type="GO" id="GO:0005879">
    <property type="term" value="C:axonemal microtubule"/>
    <property type="evidence" value="ECO:0007669"/>
    <property type="project" value="TreeGrafter"/>
</dbReference>
<reference evidence="2 3" key="1">
    <citation type="submission" date="2024-04" db="EMBL/GenBank/DDBJ databases">
        <authorList>
            <consortium name="Molecular Ecology Group"/>
        </authorList>
    </citation>
    <scope>NUCLEOTIDE SEQUENCE [LARGE SCALE GENOMIC DNA]</scope>
</reference>
<dbReference type="PANTHER" id="PTHR31516">
    <property type="entry name" value="STABILIZER OF AXONEMAL MICROTUBULES 2"/>
    <property type="match status" value="1"/>
</dbReference>
<gene>
    <name evidence="2" type="ORF">LPLAT_LOCUS591</name>
</gene>
<evidence type="ECO:0000313" key="2">
    <source>
        <dbReference type="EMBL" id="CAL1673780.1"/>
    </source>
</evidence>
<dbReference type="Proteomes" id="UP001497644">
    <property type="component" value="Chromosome 1"/>
</dbReference>
<evidence type="ECO:0000313" key="3">
    <source>
        <dbReference type="Proteomes" id="UP001497644"/>
    </source>
</evidence>
<sequence length="484" mass="55046">MEVVESCSKRRALSSAKTITCPCKAKYARKRYVQPPRAKSFAPERLYEAPSKQLETNTTYHLSYLSADRRHARSQPIRPVHSLQRSTGRFVDETTNRLSYRPVWQIVKAEPVIPKRRPMTGPGIMETVTTVRHDYTAKHVEKPDMIIPCGSIRTSSAPLDDRTMMRLSYISPGPIEPAISFKPITKYCPSSQPLLRETTQKLSYQPFVIDKKEFYPWTQKRAYKPPDVAMCGKTTYSESYMENDAVSVEKPFLPAAAYVLPHGAEFADKTIYKESYLPGDAERVEPFIPCSSISIPDVKMSADTTSKLSYQRVWTERRRPFVPRARGIVAGKMQSETTTRCEYAAKTTSRPDLVIPCDNIRTVDVPFEGDTITGLSYVKLDAIKPVRSYKPAVTQYRRPEIKIDSETINKLSYQAWTSKSKEELPWVRKSKYRPPEYPMAGDTVYHMSYPAPGHYVEDDTCVECPCPIDEQDDISPSISARAES</sequence>
<dbReference type="AlphaFoldDB" id="A0AAV2N2I4"/>
<name>A0AAV2N2I4_9HYME</name>
<dbReference type="GO" id="GO:0005814">
    <property type="term" value="C:centriole"/>
    <property type="evidence" value="ECO:0007669"/>
    <property type="project" value="TreeGrafter"/>
</dbReference>
<accession>A0AAV2N2I4</accession>
<dbReference type="PANTHER" id="PTHR31516:SF17">
    <property type="entry name" value="STABILIZER OF AXONEMAL MICROTUBULES 2"/>
    <property type="match status" value="1"/>
</dbReference>
<dbReference type="GO" id="GO:0008017">
    <property type="term" value="F:microtubule binding"/>
    <property type="evidence" value="ECO:0007669"/>
    <property type="project" value="InterPro"/>
</dbReference>
<keyword evidence="3" id="KW-1185">Reference proteome</keyword>
<proteinExistence type="inferred from homology"/>
<protein>
    <submittedName>
        <fullName evidence="2">Uncharacterized protein</fullName>
    </submittedName>
</protein>
<dbReference type="InterPro" id="IPR033336">
    <property type="entry name" value="SAXO1/2"/>
</dbReference>
<dbReference type="GO" id="GO:0036126">
    <property type="term" value="C:sperm flagellum"/>
    <property type="evidence" value="ECO:0007669"/>
    <property type="project" value="TreeGrafter"/>
</dbReference>
<organism evidence="2 3">
    <name type="scientific">Lasius platythorax</name>
    <dbReference type="NCBI Taxonomy" id="488582"/>
    <lineage>
        <taxon>Eukaryota</taxon>
        <taxon>Metazoa</taxon>
        <taxon>Ecdysozoa</taxon>
        <taxon>Arthropoda</taxon>
        <taxon>Hexapoda</taxon>
        <taxon>Insecta</taxon>
        <taxon>Pterygota</taxon>
        <taxon>Neoptera</taxon>
        <taxon>Endopterygota</taxon>
        <taxon>Hymenoptera</taxon>
        <taxon>Apocrita</taxon>
        <taxon>Aculeata</taxon>
        <taxon>Formicoidea</taxon>
        <taxon>Formicidae</taxon>
        <taxon>Formicinae</taxon>
        <taxon>Lasius</taxon>
        <taxon>Lasius</taxon>
    </lineage>
</organism>
<evidence type="ECO:0000256" key="1">
    <source>
        <dbReference type="ARBA" id="ARBA00008738"/>
    </source>
</evidence>
<comment type="similarity">
    <text evidence="1">Belongs to the FAM154 family.</text>
</comment>
<dbReference type="EMBL" id="OZ034824">
    <property type="protein sequence ID" value="CAL1673780.1"/>
    <property type="molecule type" value="Genomic_DNA"/>
</dbReference>